<keyword evidence="2" id="KW-1185">Reference proteome</keyword>
<evidence type="ECO:0000313" key="2">
    <source>
        <dbReference type="Proteomes" id="UP001383192"/>
    </source>
</evidence>
<protein>
    <submittedName>
        <fullName evidence="1">Uncharacterized protein</fullName>
    </submittedName>
</protein>
<gene>
    <name evidence="1" type="ORF">VNI00_018776</name>
</gene>
<dbReference type="EMBL" id="JAYKXP010000270">
    <property type="protein sequence ID" value="KAK7016994.1"/>
    <property type="molecule type" value="Genomic_DNA"/>
</dbReference>
<reference evidence="1 2" key="1">
    <citation type="submission" date="2024-01" db="EMBL/GenBank/DDBJ databases">
        <title>A draft genome for a cacao thread blight-causing isolate of Paramarasmius palmivorus.</title>
        <authorList>
            <person name="Baruah I.K."/>
            <person name="Bukari Y."/>
            <person name="Amoako-Attah I."/>
            <person name="Meinhardt L.W."/>
            <person name="Bailey B.A."/>
            <person name="Cohen S.P."/>
        </authorList>
    </citation>
    <scope>NUCLEOTIDE SEQUENCE [LARGE SCALE GENOMIC DNA]</scope>
    <source>
        <strain evidence="1 2">GH-12</strain>
    </source>
</reference>
<dbReference type="AlphaFoldDB" id="A0AAW0AUZ3"/>
<comment type="caution">
    <text evidence="1">The sequence shown here is derived from an EMBL/GenBank/DDBJ whole genome shotgun (WGS) entry which is preliminary data.</text>
</comment>
<sequence length="302" mass="33667">MDSGHYDFVGAKRRLDDLIEQRQHLCTQNSMLAGVAQVQWPVDVKVLELGVPKVHRLVTLENGDAQELVFRLPGILIAKELPPIERPMGKNTKARYLKQSVTITGFGNDAFSQAVQGLGILDAAFGRWLGTENIQPNTIVGTFRGHATIEASNRYFTPALVARTGDEPAIVLDHQVDPKGILKALASDEYVHLSENQVIYTSVVKTESGKERNVPFHPRSFQLGDIVEILVSLLGVKIDMRNGKYRMVCTLRAISLLDGSFSELASVMKHEVLNRELLATPRLKRTLDLSGDEEDNKRMREE</sequence>
<evidence type="ECO:0000313" key="1">
    <source>
        <dbReference type="EMBL" id="KAK7016994.1"/>
    </source>
</evidence>
<proteinExistence type="predicted"/>
<organism evidence="1 2">
    <name type="scientific">Paramarasmius palmivorus</name>
    <dbReference type="NCBI Taxonomy" id="297713"/>
    <lineage>
        <taxon>Eukaryota</taxon>
        <taxon>Fungi</taxon>
        <taxon>Dikarya</taxon>
        <taxon>Basidiomycota</taxon>
        <taxon>Agaricomycotina</taxon>
        <taxon>Agaricomycetes</taxon>
        <taxon>Agaricomycetidae</taxon>
        <taxon>Agaricales</taxon>
        <taxon>Marasmiineae</taxon>
        <taxon>Marasmiaceae</taxon>
        <taxon>Paramarasmius</taxon>
    </lineage>
</organism>
<accession>A0AAW0AUZ3</accession>
<dbReference type="Proteomes" id="UP001383192">
    <property type="component" value="Unassembled WGS sequence"/>
</dbReference>
<name>A0AAW0AUZ3_9AGAR</name>